<gene>
    <name evidence="2" type="ORF">CLUMA_CG009545</name>
</gene>
<sequence>MKKKKKSFRGKSHGTETETDQSQYQIGSPLSLNCDNCSNGLLKMNFKLRKIFYSLVVLISFQELSAIEIPRTNIQIIPLQLNGSFPLAYERFIVPNVNDLKNEQVEQITTEKNSGSKEKFWLLTESPIRLKLKSDELLDTKVTRLTTEPSTYFNPDLKSSEQSNKVVINATVELNDKLVNASDSKITKLTTAKPAKLQDQSVDEILKQLTSEAPKNETEKSETLEEKFNRISSEVSQSYKNKIKDSQERKLQERKLQETSTKSAPRVRERVEKFIPDYQTTWAPRQIRTTTAVPVTTPLFVPRSRQSKRTPQNYDDDGENYPNPESVTAHDPRSVEPPHTQKLFKSSFRDPQHLQVHQVSGGSGLGDFLYQSEVHYPSHRNNPYPPAVIYHPHGEHYPSQIDQPTTKDLPAPPVYRQPARTEVIRRDPHRHYEDDDDDSEDDDRRKYGYSGKRRSKAKEKFYADDDDDDDDDYHRDSSRKKNRYRNHDKKKHRSQSHASEEEQDEYEGEGSGSGKNDYDDGDEKGYHIVHNDGGKKGYDVDEFDRSWKKYGYGRKKEYKGSGEKSRRNKQYRDSSEHSDGSGSYESSETQLQPRRIKFYHEIKEEITTPIKSTTEKPTESTTKKAEEEVQQIRRIMVSTFKHNQKTTTDSPKLMPKVLHERKIEEPPKLQTMIGDKSKKPKTKKSGEDVKEIRRILVSTYKEKQQKSSDVPSTTPKVVSERKAPKPSKPESSVTPKSPPLPPKVPEKPKNIENQGDGAKQAQQQPASGPDDLKYFQDLYLEKNSPLEIEFGHISETPKGWEERYEKQNHDHKVRWADKNGGFGEHYWDLNH</sequence>
<proteinExistence type="predicted"/>
<name>A0A1J1IAW8_9DIPT</name>
<keyword evidence="3" id="KW-1185">Reference proteome</keyword>
<evidence type="ECO:0000313" key="3">
    <source>
        <dbReference type="Proteomes" id="UP000183832"/>
    </source>
</evidence>
<feature type="compositionally biased region" description="Basic and acidic residues" evidence="1">
    <location>
        <begin position="554"/>
        <end position="579"/>
    </location>
</feature>
<feature type="compositionally biased region" description="Basic and acidic residues" evidence="1">
    <location>
        <begin position="242"/>
        <end position="257"/>
    </location>
</feature>
<feature type="compositionally biased region" description="Basic and acidic residues" evidence="1">
    <location>
        <begin position="422"/>
        <end position="433"/>
    </location>
</feature>
<feature type="region of interest" description="Disordered" evidence="1">
    <location>
        <begin position="299"/>
        <end position="339"/>
    </location>
</feature>
<dbReference type="EMBL" id="CVRI01000043">
    <property type="protein sequence ID" value="CRK96110.1"/>
    <property type="molecule type" value="Genomic_DNA"/>
</dbReference>
<reference evidence="2 3" key="1">
    <citation type="submission" date="2015-04" db="EMBL/GenBank/DDBJ databases">
        <authorList>
            <person name="Syromyatnikov M.Y."/>
            <person name="Popov V.N."/>
        </authorList>
    </citation>
    <scope>NUCLEOTIDE SEQUENCE [LARGE SCALE GENOMIC DNA]</scope>
</reference>
<feature type="compositionally biased region" description="Basic and acidic residues" evidence="1">
    <location>
        <begin position="684"/>
        <end position="706"/>
    </location>
</feature>
<feature type="compositionally biased region" description="Polar residues" evidence="1">
    <location>
        <begin position="580"/>
        <end position="592"/>
    </location>
</feature>
<feature type="region of interest" description="Disordered" evidence="1">
    <location>
        <begin position="554"/>
        <end position="773"/>
    </location>
</feature>
<evidence type="ECO:0000313" key="2">
    <source>
        <dbReference type="EMBL" id="CRK96110.1"/>
    </source>
</evidence>
<dbReference type="OrthoDB" id="8180894at2759"/>
<protein>
    <submittedName>
        <fullName evidence="2">CLUMA_CG009545, isoform A</fullName>
    </submittedName>
</protein>
<feature type="compositionally biased region" description="Basic and acidic residues" evidence="1">
    <location>
        <begin position="613"/>
        <end position="631"/>
    </location>
</feature>
<feature type="compositionally biased region" description="Basic and acidic residues" evidence="1">
    <location>
        <begin position="657"/>
        <end position="667"/>
    </location>
</feature>
<evidence type="ECO:0000256" key="1">
    <source>
        <dbReference type="SAM" id="MobiDB-lite"/>
    </source>
</evidence>
<feature type="region of interest" description="Disordered" evidence="1">
    <location>
        <begin position="1"/>
        <end position="22"/>
    </location>
</feature>
<organism evidence="2 3">
    <name type="scientific">Clunio marinus</name>
    <dbReference type="NCBI Taxonomy" id="568069"/>
    <lineage>
        <taxon>Eukaryota</taxon>
        <taxon>Metazoa</taxon>
        <taxon>Ecdysozoa</taxon>
        <taxon>Arthropoda</taxon>
        <taxon>Hexapoda</taxon>
        <taxon>Insecta</taxon>
        <taxon>Pterygota</taxon>
        <taxon>Neoptera</taxon>
        <taxon>Endopterygota</taxon>
        <taxon>Diptera</taxon>
        <taxon>Nematocera</taxon>
        <taxon>Chironomoidea</taxon>
        <taxon>Chironomidae</taxon>
        <taxon>Clunio</taxon>
    </lineage>
</organism>
<feature type="compositionally biased region" description="Basic and acidic residues" evidence="1">
    <location>
        <begin position="523"/>
        <end position="540"/>
    </location>
</feature>
<accession>A0A1J1IAW8</accession>
<dbReference type="AlphaFoldDB" id="A0A1J1IAW8"/>
<feature type="compositionally biased region" description="Basic residues" evidence="1">
    <location>
        <begin position="1"/>
        <end position="12"/>
    </location>
</feature>
<feature type="compositionally biased region" description="Basic residues" evidence="1">
    <location>
        <begin position="477"/>
        <end position="495"/>
    </location>
</feature>
<dbReference type="Proteomes" id="UP000183832">
    <property type="component" value="Unassembled WGS sequence"/>
</dbReference>
<feature type="compositionally biased region" description="Polar residues" evidence="1">
    <location>
        <begin position="707"/>
        <end position="716"/>
    </location>
</feature>
<feature type="region of interest" description="Disordered" evidence="1">
    <location>
        <begin position="377"/>
        <end position="540"/>
    </location>
</feature>
<feature type="region of interest" description="Disordered" evidence="1">
    <location>
        <begin position="234"/>
        <end position="268"/>
    </location>
</feature>